<proteinExistence type="predicted"/>
<keyword evidence="1" id="KW-0808">Transferase</keyword>
<dbReference type="GO" id="GO:0016740">
    <property type="term" value="F:transferase activity"/>
    <property type="evidence" value="ECO:0007669"/>
    <property type="project" value="UniProtKB-KW"/>
</dbReference>
<reference evidence="1 2" key="1">
    <citation type="submission" date="2022-10" db="EMBL/GenBank/DDBJ databases">
        <title>Pararhodobacter sp. nov., isolated from marine algae.</title>
        <authorList>
            <person name="Choi B.J."/>
            <person name="Kim J.M."/>
            <person name="Lee J.K."/>
            <person name="Choi D.G."/>
            <person name="Jeon C.O."/>
        </authorList>
    </citation>
    <scope>NUCLEOTIDE SEQUENCE [LARGE SCALE GENOMIC DNA]</scope>
    <source>
        <strain evidence="1 2">ZQ420</strain>
    </source>
</reference>
<name>A0ABT3H4T0_9RHOB</name>
<keyword evidence="2" id="KW-1185">Reference proteome</keyword>
<organism evidence="1 2">
    <name type="scientific">Pararhodobacter zhoushanensis</name>
    <dbReference type="NCBI Taxonomy" id="2479545"/>
    <lineage>
        <taxon>Bacteria</taxon>
        <taxon>Pseudomonadati</taxon>
        <taxon>Pseudomonadota</taxon>
        <taxon>Alphaproteobacteria</taxon>
        <taxon>Rhodobacterales</taxon>
        <taxon>Paracoccaceae</taxon>
        <taxon>Pararhodobacter</taxon>
    </lineage>
</organism>
<dbReference type="Proteomes" id="UP001208938">
    <property type="component" value="Unassembled WGS sequence"/>
</dbReference>
<evidence type="ECO:0000313" key="1">
    <source>
        <dbReference type="EMBL" id="MCW1934804.1"/>
    </source>
</evidence>
<dbReference type="Pfam" id="PF11316">
    <property type="entry name" value="Rhamno_transf"/>
    <property type="match status" value="1"/>
</dbReference>
<protein>
    <submittedName>
        <fullName evidence="1">Rhamnosyl transferase</fullName>
    </submittedName>
</protein>
<dbReference type="EMBL" id="JAPDFL010000001">
    <property type="protein sequence ID" value="MCW1934804.1"/>
    <property type="molecule type" value="Genomic_DNA"/>
</dbReference>
<accession>A0ABT3H4T0</accession>
<sequence>MLFSRYLDRRRAARKAQVIGICRFSYPALGGFKTEHETPQDRARFLYAPARLDQRFRLFEAFTLPCLRAQTDPDFTFLIIIGEDFPPERLAQLRALTADLPQVVIQAHPPGRHRTVMAEAIASVRQEGRYCIQFRLDDDDAMGVGFVAKCRKTLHQYFALFQGSRHVAIDFTRGYNARAEPQGILAEPANQLYLGVAFAIVFRPDVALSVMNFTHHEVWQHMPTITRTDPDMWVRGVNDHNDSGDRIGRDVTLLTAEQETRFQRAFGISAERVRALCGR</sequence>
<dbReference type="RefSeq" id="WP_264507555.1">
    <property type="nucleotide sequence ID" value="NZ_JAPDFL010000001.1"/>
</dbReference>
<gene>
    <name evidence="1" type="ORF">OKW52_21780</name>
</gene>
<dbReference type="InterPro" id="IPR021466">
    <property type="entry name" value="Put_rhamnosyl_transferase"/>
</dbReference>
<comment type="caution">
    <text evidence="1">The sequence shown here is derived from an EMBL/GenBank/DDBJ whole genome shotgun (WGS) entry which is preliminary data.</text>
</comment>
<evidence type="ECO:0000313" key="2">
    <source>
        <dbReference type="Proteomes" id="UP001208938"/>
    </source>
</evidence>